<dbReference type="GeneID" id="33554615"/>
<keyword evidence="1" id="KW-0812">Transmembrane</keyword>
<proteinExistence type="predicted"/>
<name>A0A1Y1UH72_9TREE</name>
<comment type="caution">
    <text evidence="2">The sequence shown here is derived from an EMBL/GenBank/DDBJ whole genome shotgun (WGS) entry which is preliminary data.</text>
</comment>
<evidence type="ECO:0000313" key="2">
    <source>
        <dbReference type="EMBL" id="ORX37411.1"/>
    </source>
</evidence>
<feature type="transmembrane region" description="Helical" evidence="1">
    <location>
        <begin position="63"/>
        <end position="86"/>
    </location>
</feature>
<dbReference type="InParanoid" id="A0A1Y1UH72"/>
<evidence type="ECO:0000313" key="3">
    <source>
        <dbReference type="Proteomes" id="UP000193218"/>
    </source>
</evidence>
<protein>
    <submittedName>
        <fullName evidence="2">Uncharacterized protein</fullName>
    </submittedName>
</protein>
<evidence type="ECO:0000256" key="1">
    <source>
        <dbReference type="SAM" id="Phobius"/>
    </source>
</evidence>
<accession>A0A1Y1UH72</accession>
<keyword evidence="1" id="KW-0472">Membrane</keyword>
<dbReference type="Proteomes" id="UP000193218">
    <property type="component" value="Unassembled WGS sequence"/>
</dbReference>
<keyword evidence="1" id="KW-1133">Transmembrane helix</keyword>
<dbReference type="OrthoDB" id="2572300at2759"/>
<dbReference type="AlphaFoldDB" id="A0A1Y1UH72"/>
<organism evidence="2 3">
    <name type="scientific">Kockovaella imperatae</name>
    <dbReference type="NCBI Taxonomy" id="4999"/>
    <lineage>
        <taxon>Eukaryota</taxon>
        <taxon>Fungi</taxon>
        <taxon>Dikarya</taxon>
        <taxon>Basidiomycota</taxon>
        <taxon>Agaricomycotina</taxon>
        <taxon>Tremellomycetes</taxon>
        <taxon>Tremellales</taxon>
        <taxon>Cuniculitremaceae</taxon>
        <taxon>Kockovaella</taxon>
    </lineage>
</organism>
<gene>
    <name evidence="2" type="ORF">BD324DRAFT_448418</name>
</gene>
<dbReference type="RefSeq" id="XP_021871449.1">
    <property type="nucleotide sequence ID" value="XM_022012807.1"/>
</dbReference>
<keyword evidence="3" id="KW-1185">Reference proteome</keyword>
<reference evidence="2 3" key="1">
    <citation type="submission" date="2017-03" db="EMBL/GenBank/DDBJ databases">
        <title>Widespread Adenine N6-methylation of Active Genes in Fungi.</title>
        <authorList>
            <consortium name="DOE Joint Genome Institute"/>
            <person name="Mondo S.J."/>
            <person name="Dannebaum R.O."/>
            <person name="Kuo R.C."/>
            <person name="Louie K.B."/>
            <person name="Bewick A.J."/>
            <person name="Labutti K."/>
            <person name="Haridas S."/>
            <person name="Kuo A."/>
            <person name="Salamov A."/>
            <person name="Ahrendt S.R."/>
            <person name="Lau R."/>
            <person name="Bowen B.P."/>
            <person name="Lipzen A."/>
            <person name="Sullivan W."/>
            <person name="Andreopoulos W.B."/>
            <person name="Clum A."/>
            <person name="Lindquist E."/>
            <person name="Daum C."/>
            <person name="Northen T.R."/>
            <person name="Ramamoorthy G."/>
            <person name="Schmitz R.J."/>
            <person name="Gryganskyi A."/>
            <person name="Culley D."/>
            <person name="Magnuson J."/>
            <person name="James T.Y."/>
            <person name="O'Malley M.A."/>
            <person name="Stajich J.E."/>
            <person name="Spatafora J.W."/>
            <person name="Visel A."/>
            <person name="Grigoriev I.V."/>
        </authorList>
    </citation>
    <scope>NUCLEOTIDE SEQUENCE [LARGE SCALE GENOMIC DNA]</scope>
    <source>
        <strain evidence="2 3">NRRL Y-17943</strain>
    </source>
</reference>
<dbReference type="EMBL" id="NBSH01000006">
    <property type="protein sequence ID" value="ORX37411.1"/>
    <property type="molecule type" value="Genomic_DNA"/>
</dbReference>
<sequence>MIPTSAVLGLRMATPVLSRPLARAPALKNGQMIIAKRFNTPENRGGRSKLIFRFGLRDLPVELYPIAFITAVALVGAGVAIGRHLYLDGVGFTLPRLPRQR</sequence>